<comment type="similarity">
    <text evidence="4">Belongs to the KAR5 family.</text>
</comment>
<evidence type="ECO:0000256" key="15">
    <source>
        <dbReference type="SAM" id="SignalP"/>
    </source>
</evidence>
<keyword evidence="11" id="KW-0325">Glycoprotein</keyword>
<dbReference type="AlphaFoldDB" id="A0AAJ8JZQ4"/>
<accession>A0AAJ8JZQ4</accession>
<dbReference type="GO" id="GO:0000742">
    <property type="term" value="P:karyogamy involved in conjugation with cellular fusion"/>
    <property type="evidence" value="ECO:0007669"/>
    <property type="project" value="InterPro"/>
</dbReference>
<keyword evidence="7 15" id="KW-0732">Signal</keyword>
<keyword evidence="5" id="KW-0415">Karyogamy</keyword>
<evidence type="ECO:0000256" key="10">
    <source>
        <dbReference type="ARBA" id="ARBA00023136"/>
    </source>
</evidence>
<reference evidence="16" key="2">
    <citation type="submission" date="2024-02" db="EMBL/GenBank/DDBJ databases">
        <title>Comparative genomics of Cryptococcus and Kwoniella reveals pathogenesis evolution and contrasting modes of karyotype evolution via chromosome fusion or intercentromeric recombination.</title>
        <authorList>
            <person name="Coelho M.A."/>
            <person name="David-Palma M."/>
            <person name="Shea T."/>
            <person name="Bowers K."/>
            <person name="McGinley-Smith S."/>
            <person name="Mohammad A.W."/>
            <person name="Gnirke A."/>
            <person name="Yurkov A.M."/>
            <person name="Nowrousian M."/>
            <person name="Sun S."/>
            <person name="Cuomo C.A."/>
            <person name="Heitman J."/>
        </authorList>
    </citation>
    <scope>NUCLEOTIDE SEQUENCE</scope>
    <source>
        <strain evidence="16">CBS 10118</strain>
    </source>
</reference>
<evidence type="ECO:0008006" key="18">
    <source>
        <dbReference type="Google" id="ProtNLM"/>
    </source>
</evidence>
<protein>
    <recommendedName>
        <fullName evidence="18">Karyogamy protein 5</fullName>
    </recommendedName>
</protein>
<dbReference type="GO" id="GO:0005789">
    <property type="term" value="C:endoplasmic reticulum membrane"/>
    <property type="evidence" value="ECO:0007669"/>
    <property type="project" value="UniProtKB-SubCell"/>
</dbReference>
<organism evidence="16 17">
    <name type="scientific">Kwoniella bestiolae CBS 10118</name>
    <dbReference type="NCBI Taxonomy" id="1296100"/>
    <lineage>
        <taxon>Eukaryota</taxon>
        <taxon>Fungi</taxon>
        <taxon>Dikarya</taxon>
        <taxon>Basidiomycota</taxon>
        <taxon>Agaricomycotina</taxon>
        <taxon>Tremellomycetes</taxon>
        <taxon>Tremellales</taxon>
        <taxon>Cryptococcaceae</taxon>
        <taxon>Kwoniella</taxon>
    </lineage>
</organism>
<dbReference type="GO" id="GO:0048288">
    <property type="term" value="P:nuclear membrane fusion involved in karyogamy"/>
    <property type="evidence" value="ECO:0007669"/>
    <property type="project" value="InterPro"/>
</dbReference>
<comment type="subcellular location">
    <subcellularLocation>
        <location evidence="3">Endoplasmic reticulum membrane</location>
    </subcellularLocation>
    <subcellularLocation>
        <location evidence="2">Nucleus membrane</location>
    </subcellularLocation>
</comment>
<evidence type="ECO:0000256" key="9">
    <source>
        <dbReference type="ARBA" id="ARBA00022989"/>
    </source>
</evidence>
<keyword evidence="17" id="KW-1185">Reference proteome</keyword>
<evidence type="ECO:0000256" key="12">
    <source>
        <dbReference type="ARBA" id="ARBA00023242"/>
    </source>
</evidence>
<evidence type="ECO:0000313" key="17">
    <source>
        <dbReference type="Proteomes" id="UP000092730"/>
    </source>
</evidence>
<evidence type="ECO:0000256" key="4">
    <source>
        <dbReference type="ARBA" id="ARBA00010473"/>
    </source>
</evidence>
<evidence type="ECO:0000256" key="6">
    <source>
        <dbReference type="ARBA" id="ARBA00022692"/>
    </source>
</evidence>
<evidence type="ECO:0000256" key="5">
    <source>
        <dbReference type="ARBA" id="ARBA00022459"/>
    </source>
</evidence>
<feature type="region of interest" description="Disordered" evidence="13">
    <location>
        <begin position="522"/>
        <end position="566"/>
    </location>
</feature>
<dbReference type="Proteomes" id="UP000092730">
    <property type="component" value="Chromosome 1"/>
</dbReference>
<keyword evidence="8" id="KW-0256">Endoplasmic reticulum</keyword>
<dbReference type="KEGG" id="kbi:30207923"/>
<dbReference type="PANTHER" id="PTHR28012:SF1">
    <property type="entry name" value="NUCLEAR FUSION PROTEIN KAR5"/>
    <property type="match status" value="1"/>
</dbReference>
<evidence type="ECO:0000256" key="11">
    <source>
        <dbReference type="ARBA" id="ARBA00023180"/>
    </source>
</evidence>
<dbReference type="GO" id="GO:0031965">
    <property type="term" value="C:nuclear membrane"/>
    <property type="evidence" value="ECO:0007669"/>
    <property type="project" value="UniProtKB-SubCell"/>
</dbReference>
<feature type="compositionally biased region" description="Polar residues" evidence="13">
    <location>
        <begin position="536"/>
        <end position="551"/>
    </location>
</feature>
<dbReference type="RefSeq" id="XP_065725104.1">
    <property type="nucleotide sequence ID" value="XM_065869032.1"/>
</dbReference>
<keyword evidence="12" id="KW-0539">Nucleus</keyword>
<evidence type="ECO:0000313" key="16">
    <source>
        <dbReference type="EMBL" id="WVW78198.1"/>
    </source>
</evidence>
<sequence>MHPATLLILGMILPFTFNGQVSAAGSSRSTAQIQKADPEHLDPADVRSTALWDDSKDSFITSLTRSLSRSECHADIAASLKYSCKSSGGGHESGLSEAGKRGIAISFTICSMRSALQQVPIECGLWHPSETEQDREEISKTNFEREGDHDLEYLQTQQAACLGPQEWSAYNAYLSDATQLCHALEARKQADLAHTRYLNATLEKISLIKFMKDRETAQLDRERKMDEELAIRSQDLREAASFIMSAQNKLRDDIDISSELRQDLRAAFDRLETERAIVWEGLQREASDRLYDADARFEAIVFDLKTLASALRRYDTTVNDRIDNFELAMTVWIQHASGQVDGLLTFTNDQIEVSMLDEGFSRLRQSLDVSMGLSQNISLAQFQVTQSLGLAMTQTETLLDRQDHLENSLNLSLALIEKSLKLASRWTPSASLSLFSAPAWFSFPPLTGFSAQIVFWTIQLFWQLAYATVSTLIVLLLLFYTGLRKSIVRWSERYYRIPWDEEAIVSTNRKTVLANLTKSDDSAKTSALSGLEPPSTIASSPLQVQKNANSSDGRRRNYQRSASAPL</sequence>
<dbReference type="GeneID" id="30207923"/>
<evidence type="ECO:0000256" key="14">
    <source>
        <dbReference type="SAM" id="Phobius"/>
    </source>
</evidence>
<keyword evidence="10 14" id="KW-0472">Membrane</keyword>
<reference evidence="16" key="1">
    <citation type="submission" date="2013-07" db="EMBL/GenBank/DDBJ databases">
        <authorList>
            <consortium name="The Broad Institute Genome Sequencing Platform"/>
            <person name="Cuomo C."/>
            <person name="Litvintseva A."/>
            <person name="Chen Y."/>
            <person name="Heitman J."/>
            <person name="Sun S."/>
            <person name="Springer D."/>
            <person name="Dromer F."/>
            <person name="Young S.K."/>
            <person name="Zeng Q."/>
            <person name="Gargeya S."/>
            <person name="Fitzgerald M."/>
            <person name="Abouelleil A."/>
            <person name="Alvarado L."/>
            <person name="Berlin A.M."/>
            <person name="Chapman S.B."/>
            <person name="Dewar J."/>
            <person name="Goldberg J."/>
            <person name="Griggs A."/>
            <person name="Gujja S."/>
            <person name="Hansen M."/>
            <person name="Howarth C."/>
            <person name="Imamovic A."/>
            <person name="Larimer J."/>
            <person name="McCowan C."/>
            <person name="Murphy C."/>
            <person name="Pearson M."/>
            <person name="Priest M."/>
            <person name="Roberts A."/>
            <person name="Saif S."/>
            <person name="Shea T."/>
            <person name="Sykes S."/>
            <person name="Wortman J."/>
            <person name="Nusbaum C."/>
            <person name="Birren B."/>
        </authorList>
    </citation>
    <scope>NUCLEOTIDE SEQUENCE</scope>
    <source>
        <strain evidence="16">CBS 10118</strain>
    </source>
</reference>
<evidence type="ECO:0000256" key="3">
    <source>
        <dbReference type="ARBA" id="ARBA00004586"/>
    </source>
</evidence>
<proteinExistence type="inferred from homology"/>
<dbReference type="PANTHER" id="PTHR28012">
    <property type="entry name" value="NUCLEAR FUSION PROTEIN KAR5"/>
    <property type="match status" value="1"/>
</dbReference>
<dbReference type="EMBL" id="CP144541">
    <property type="protein sequence ID" value="WVW78198.1"/>
    <property type="molecule type" value="Genomic_DNA"/>
</dbReference>
<evidence type="ECO:0000256" key="13">
    <source>
        <dbReference type="SAM" id="MobiDB-lite"/>
    </source>
</evidence>
<gene>
    <name evidence="16" type="ORF">I302_100149</name>
</gene>
<feature type="transmembrane region" description="Helical" evidence="14">
    <location>
        <begin position="460"/>
        <end position="483"/>
    </location>
</feature>
<evidence type="ECO:0000256" key="2">
    <source>
        <dbReference type="ARBA" id="ARBA00004126"/>
    </source>
</evidence>
<evidence type="ECO:0000256" key="7">
    <source>
        <dbReference type="ARBA" id="ARBA00022729"/>
    </source>
</evidence>
<evidence type="ECO:0000256" key="8">
    <source>
        <dbReference type="ARBA" id="ARBA00022824"/>
    </source>
</evidence>
<feature type="chain" id="PRO_5042532070" description="Karyogamy protein 5" evidence="15">
    <location>
        <begin position="24"/>
        <end position="566"/>
    </location>
</feature>
<comment type="function">
    <text evidence="1">Required for nuclear membrane fusion during karyogamy.</text>
</comment>
<name>A0AAJ8JZQ4_9TREE</name>
<keyword evidence="9 14" id="KW-1133">Transmembrane helix</keyword>
<keyword evidence="6 14" id="KW-0812">Transmembrane</keyword>
<feature type="signal peptide" evidence="15">
    <location>
        <begin position="1"/>
        <end position="23"/>
    </location>
</feature>
<evidence type="ECO:0000256" key="1">
    <source>
        <dbReference type="ARBA" id="ARBA00003389"/>
    </source>
</evidence>
<dbReference type="InterPro" id="IPR007292">
    <property type="entry name" value="Nuclear_fusion_Kar5"/>
</dbReference>